<accession>A0A8S9J0W6</accession>
<dbReference type="EMBL" id="QGKY02001015">
    <property type="protein sequence ID" value="KAF2575629.1"/>
    <property type="molecule type" value="Genomic_DNA"/>
</dbReference>
<sequence>MIQQRALRRGSRVGFSVCCYCNRHSCRWFRDLGCSALVLRDSLPVVLGSPGEVFPEGLPLFFRVPGGMICSGFVCACV</sequence>
<organism evidence="1">
    <name type="scientific">Brassica cretica</name>
    <name type="common">Mustard</name>
    <dbReference type="NCBI Taxonomy" id="69181"/>
    <lineage>
        <taxon>Eukaryota</taxon>
        <taxon>Viridiplantae</taxon>
        <taxon>Streptophyta</taxon>
        <taxon>Embryophyta</taxon>
        <taxon>Tracheophyta</taxon>
        <taxon>Spermatophyta</taxon>
        <taxon>Magnoliopsida</taxon>
        <taxon>eudicotyledons</taxon>
        <taxon>Gunneridae</taxon>
        <taxon>Pentapetalae</taxon>
        <taxon>rosids</taxon>
        <taxon>malvids</taxon>
        <taxon>Brassicales</taxon>
        <taxon>Brassicaceae</taxon>
        <taxon>Brassiceae</taxon>
        <taxon>Brassica</taxon>
    </lineage>
</organism>
<reference evidence="1" key="1">
    <citation type="submission" date="2019-12" db="EMBL/GenBank/DDBJ databases">
        <title>Genome sequencing and annotation of Brassica cretica.</title>
        <authorList>
            <person name="Studholme D.J."/>
            <person name="Sarris P.F."/>
        </authorList>
    </citation>
    <scope>NUCLEOTIDE SEQUENCE</scope>
    <source>
        <strain evidence="1">PFS-102/07</strain>
        <tissue evidence="1">Leaf</tissue>
    </source>
</reference>
<proteinExistence type="predicted"/>
<name>A0A8S9J0W6_BRACR</name>
<gene>
    <name evidence="1" type="ORF">F2Q70_00001364</name>
</gene>
<protein>
    <submittedName>
        <fullName evidence="1">Uncharacterized protein</fullName>
    </submittedName>
</protein>
<dbReference type="AlphaFoldDB" id="A0A8S9J0W6"/>
<comment type="caution">
    <text evidence="1">The sequence shown here is derived from an EMBL/GenBank/DDBJ whole genome shotgun (WGS) entry which is preliminary data.</text>
</comment>
<evidence type="ECO:0000313" key="1">
    <source>
        <dbReference type="EMBL" id="KAF2575629.1"/>
    </source>
</evidence>